<name>A0AAD9AAQ8_9PEZI</name>
<dbReference type="AlphaFoldDB" id="A0AAD9AAQ8"/>
<accession>A0AAD9AAQ8</accession>
<reference evidence="1" key="1">
    <citation type="submission" date="2023-01" db="EMBL/GenBank/DDBJ databases">
        <title>Colletotrichum chrysophilum M932 genome sequence.</title>
        <authorList>
            <person name="Baroncelli R."/>
        </authorList>
    </citation>
    <scope>NUCLEOTIDE SEQUENCE</scope>
    <source>
        <strain evidence="1">M932</strain>
    </source>
</reference>
<gene>
    <name evidence="1" type="ORF">CCHR01_13015</name>
</gene>
<sequence length="233" mass="26553">MRVGPRTMEVCPDFSAAHDSAPVSEWLDQRLPPGRVPPQRRAETVVQNSIDSSMAFFSFCCHSAPAPSARQSPVCLVCLACRNSPLGLCAIASQHPILPSEYRRSDWQKQQIQRKINMDEIAPLQPIIIPHASLPFRYLLTLASQHLQRLLTPWLSLAPRPLFPPQAPAYPRSSWLPQSCRRCRGVCHSFQAFWWLCRGCRSWQPSTARTALAKQMPWRFPYKRPAQLIFLRG</sequence>
<organism evidence="1 2">
    <name type="scientific">Colletotrichum chrysophilum</name>
    <dbReference type="NCBI Taxonomy" id="1836956"/>
    <lineage>
        <taxon>Eukaryota</taxon>
        <taxon>Fungi</taxon>
        <taxon>Dikarya</taxon>
        <taxon>Ascomycota</taxon>
        <taxon>Pezizomycotina</taxon>
        <taxon>Sordariomycetes</taxon>
        <taxon>Hypocreomycetidae</taxon>
        <taxon>Glomerellales</taxon>
        <taxon>Glomerellaceae</taxon>
        <taxon>Colletotrichum</taxon>
        <taxon>Colletotrichum gloeosporioides species complex</taxon>
    </lineage>
</organism>
<dbReference type="EMBL" id="JAQOWY010000315">
    <property type="protein sequence ID" value="KAK1844344.1"/>
    <property type="molecule type" value="Genomic_DNA"/>
</dbReference>
<proteinExistence type="predicted"/>
<keyword evidence="2" id="KW-1185">Reference proteome</keyword>
<comment type="caution">
    <text evidence="1">The sequence shown here is derived from an EMBL/GenBank/DDBJ whole genome shotgun (WGS) entry which is preliminary data.</text>
</comment>
<evidence type="ECO:0000313" key="1">
    <source>
        <dbReference type="EMBL" id="KAK1844344.1"/>
    </source>
</evidence>
<evidence type="ECO:0000313" key="2">
    <source>
        <dbReference type="Proteomes" id="UP001243330"/>
    </source>
</evidence>
<dbReference type="Proteomes" id="UP001243330">
    <property type="component" value="Unassembled WGS sequence"/>
</dbReference>
<protein>
    <submittedName>
        <fullName evidence="1">Uncharacterized protein</fullName>
    </submittedName>
</protein>